<dbReference type="Gene3D" id="3.40.1350.10">
    <property type="match status" value="1"/>
</dbReference>
<sequence>MTNVWCVRAEFGTYAKHFVEGAYVAIGWIPKVDLSGIKARDQLQPIYRAEHPEDTSNIVIGQQVGQIARFLLEIHAGDYVITPAADTEWLHYGVIDADPSYVYAAGDDGCPYRHRRRVVWAKERLKRGHFSVPFQNTIRSSLTVFAVAQRDEFLAAVGRADLAPAPRETSYDPYRVVLEQVLELDPKEFEILVGHLLTALGFEGSEVVGKTGDGGVDATGELNVAGLAKVKVFVQAKRYKLGSKINANVVKQLRQAIPFGGQGAFITTADYQVAASDVALEPGFPRIGLINGRQLVDLLIEHWGDIPPEFRERLGLKPGLVRV</sequence>
<dbReference type="InterPro" id="IPR011856">
    <property type="entry name" value="tRNA_endonuc-like_dom_sf"/>
</dbReference>
<dbReference type="AlphaFoldDB" id="A0A4S3KPV5"/>
<dbReference type="SUPFAM" id="SSF52980">
    <property type="entry name" value="Restriction endonuclease-like"/>
    <property type="match status" value="1"/>
</dbReference>
<dbReference type="GO" id="GO:0009307">
    <property type="term" value="P:DNA restriction-modification system"/>
    <property type="evidence" value="ECO:0007669"/>
    <property type="project" value="InterPro"/>
</dbReference>
<dbReference type="Pfam" id="PF04471">
    <property type="entry name" value="Mrr_cat"/>
    <property type="match status" value="1"/>
</dbReference>
<protein>
    <recommendedName>
        <fullName evidence="1">Restriction endonuclease type IV Mrr domain-containing protein</fullName>
    </recommendedName>
</protein>
<gene>
    <name evidence="2" type="ORF">B1806_05530</name>
</gene>
<dbReference type="PANTHER" id="PTHR30015">
    <property type="entry name" value="MRR RESTRICTION SYSTEM PROTEIN"/>
    <property type="match status" value="1"/>
</dbReference>
<dbReference type="GO" id="GO:0015666">
    <property type="term" value="F:restriction endodeoxyribonuclease activity"/>
    <property type="evidence" value="ECO:0007669"/>
    <property type="project" value="TreeGrafter"/>
</dbReference>
<reference evidence="2 3" key="1">
    <citation type="submission" date="2017-02" db="EMBL/GenBank/DDBJ databases">
        <title>Whole genome sequencing of Metallibacterium scheffleri DSM 24874 (T).</title>
        <authorList>
            <person name="Kumar S."/>
            <person name="Patil P."/>
            <person name="Patil P.B."/>
        </authorList>
    </citation>
    <scope>NUCLEOTIDE SEQUENCE [LARGE SCALE GENOMIC DNA]</scope>
    <source>
        <strain evidence="2 3">DSM 24874</strain>
    </source>
</reference>
<dbReference type="PANTHER" id="PTHR30015:SF7">
    <property type="entry name" value="TYPE IV METHYL-DIRECTED RESTRICTION ENZYME ECOKMRR"/>
    <property type="match status" value="1"/>
</dbReference>
<dbReference type="InterPro" id="IPR007560">
    <property type="entry name" value="Restrct_endonuc_IV_Mrr"/>
</dbReference>
<organism evidence="2 3">
    <name type="scientific">Metallibacterium scheffleri</name>
    <dbReference type="NCBI Taxonomy" id="993689"/>
    <lineage>
        <taxon>Bacteria</taxon>
        <taxon>Pseudomonadati</taxon>
        <taxon>Pseudomonadota</taxon>
        <taxon>Gammaproteobacteria</taxon>
        <taxon>Lysobacterales</taxon>
        <taxon>Rhodanobacteraceae</taxon>
        <taxon>Metallibacterium</taxon>
    </lineage>
</organism>
<keyword evidence="3" id="KW-1185">Reference proteome</keyword>
<dbReference type="STRING" id="993689.GCA_002077135_02009"/>
<dbReference type="InterPro" id="IPR052906">
    <property type="entry name" value="Type_IV_Methyl-Rstrct_Enzyme"/>
</dbReference>
<accession>A0A4S3KPV5</accession>
<dbReference type="GO" id="GO:0003677">
    <property type="term" value="F:DNA binding"/>
    <property type="evidence" value="ECO:0007669"/>
    <property type="project" value="InterPro"/>
</dbReference>
<evidence type="ECO:0000313" key="3">
    <source>
        <dbReference type="Proteomes" id="UP000307749"/>
    </source>
</evidence>
<dbReference type="OrthoDB" id="6196328at2"/>
<proteinExistence type="predicted"/>
<dbReference type="RefSeq" id="WP_081127287.1">
    <property type="nucleotide sequence ID" value="NZ_LDOS01000002.1"/>
</dbReference>
<evidence type="ECO:0000259" key="1">
    <source>
        <dbReference type="Pfam" id="PF04471"/>
    </source>
</evidence>
<dbReference type="EMBL" id="MWQO01000017">
    <property type="protein sequence ID" value="THD10999.1"/>
    <property type="molecule type" value="Genomic_DNA"/>
</dbReference>
<dbReference type="InterPro" id="IPR011335">
    <property type="entry name" value="Restrct_endonuc-II-like"/>
</dbReference>
<name>A0A4S3KPV5_9GAMM</name>
<comment type="caution">
    <text evidence="2">The sequence shown here is derived from an EMBL/GenBank/DDBJ whole genome shotgun (WGS) entry which is preliminary data.</text>
</comment>
<dbReference type="Proteomes" id="UP000307749">
    <property type="component" value="Unassembled WGS sequence"/>
</dbReference>
<evidence type="ECO:0000313" key="2">
    <source>
        <dbReference type="EMBL" id="THD10999.1"/>
    </source>
</evidence>
<feature type="domain" description="Restriction endonuclease type IV Mrr" evidence="1">
    <location>
        <begin position="182"/>
        <end position="299"/>
    </location>
</feature>